<keyword evidence="2" id="KW-0548">Nucleotidyltransferase</keyword>
<dbReference type="InterPro" id="IPR029044">
    <property type="entry name" value="Nucleotide-diphossugar_trans"/>
</dbReference>
<dbReference type="Gene3D" id="3.90.550.10">
    <property type="entry name" value="Spore Coat Polysaccharide Biosynthesis Protein SpsA, Chain A"/>
    <property type="match status" value="1"/>
</dbReference>
<dbReference type="EMBL" id="UINC01043162">
    <property type="protein sequence ID" value="SVB46805.1"/>
    <property type="molecule type" value="Genomic_DNA"/>
</dbReference>
<dbReference type="GO" id="GO:0043814">
    <property type="term" value="F:phospholactate guanylyltransferase activity"/>
    <property type="evidence" value="ECO:0007669"/>
    <property type="project" value="InterPro"/>
</dbReference>
<evidence type="ECO:0000313" key="5">
    <source>
        <dbReference type="EMBL" id="SVB46805.1"/>
    </source>
</evidence>
<sequence>GAKGVIAIHSDVPLMTPNDIEPVITSIEKSPAVTVVPADRDLGTNLLAMSPPGIIEYSYGKKSSLRHAMAARAIGIEPTLIHASRLGLDLDTPEDLESFLSSPSDTKTFRYLAESGVRDRLLKQGTVGLQVKAVG</sequence>
<feature type="non-terminal residue" evidence="5">
    <location>
        <position position="1"/>
    </location>
</feature>
<reference evidence="5" key="1">
    <citation type="submission" date="2018-05" db="EMBL/GenBank/DDBJ databases">
        <authorList>
            <person name="Lanie J.A."/>
            <person name="Ng W.-L."/>
            <person name="Kazmierczak K.M."/>
            <person name="Andrzejewski T.M."/>
            <person name="Davidsen T.M."/>
            <person name="Wayne K.J."/>
            <person name="Tettelin H."/>
            <person name="Glass J.I."/>
            <person name="Rusch D."/>
            <person name="Podicherti R."/>
            <person name="Tsui H.-C.T."/>
            <person name="Winkler M.E."/>
        </authorList>
    </citation>
    <scope>NUCLEOTIDE SEQUENCE</scope>
</reference>
<evidence type="ECO:0000256" key="2">
    <source>
        <dbReference type="ARBA" id="ARBA00022695"/>
    </source>
</evidence>
<dbReference type="InterPro" id="IPR002835">
    <property type="entry name" value="CofC"/>
</dbReference>
<keyword evidence="4" id="KW-0342">GTP-binding</keyword>
<dbReference type="SUPFAM" id="SSF53448">
    <property type="entry name" value="Nucleotide-diphospho-sugar transferases"/>
    <property type="match status" value="1"/>
</dbReference>
<dbReference type="PANTHER" id="PTHR40392">
    <property type="entry name" value="2-PHOSPHO-L-LACTATE GUANYLYLTRANSFERASE"/>
    <property type="match status" value="1"/>
</dbReference>
<protein>
    <recommendedName>
        <fullName evidence="6">2-phospho-L-lactate guanylyltransferase</fullName>
    </recommendedName>
</protein>
<name>A0A382E8K3_9ZZZZ</name>
<dbReference type="AlphaFoldDB" id="A0A382E8K3"/>
<evidence type="ECO:0008006" key="6">
    <source>
        <dbReference type="Google" id="ProtNLM"/>
    </source>
</evidence>
<keyword evidence="1" id="KW-0808">Transferase</keyword>
<proteinExistence type="predicted"/>
<dbReference type="Pfam" id="PF01983">
    <property type="entry name" value="CofC"/>
    <property type="match status" value="1"/>
</dbReference>
<gene>
    <name evidence="5" type="ORF">METZ01_LOCUS199659</name>
</gene>
<dbReference type="PANTHER" id="PTHR40392:SF1">
    <property type="entry name" value="2-PHOSPHO-L-LACTATE GUANYLYLTRANSFERASE"/>
    <property type="match status" value="1"/>
</dbReference>
<evidence type="ECO:0000256" key="1">
    <source>
        <dbReference type="ARBA" id="ARBA00022679"/>
    </source>
</evidence>
<evidence type="ECO:0000256" key="4">
    <source>
        <dbReference type="ARBA" id="ARBA00023134"/>
    </source>
</evidence>
<dbReference type="GO" id="GO:0005525">
    <property type="term" value="F:GTP binding"/>
    <property type="evidence" value="ECO:0007669"/>
    <property type="project" value="UniProtKB-KW"/>
</dbReference>
<keyword evidence="3" id="KW-0547">Nucleotide-binding</keyword>
<accession>A0A382E8K3</accession>
<organism evidence="5">
    <name type="scientific">marine metagenome</name>
    <dbReference type="NCBI Taxonomy" id="408172"/>
    <lineage>
        <taxon>unclassified sequences</taxon>
        <taxon>metagenomes</taxon>
        <taxon>ecological metagenomes</taxon>
    </lineage>
</organism>
<evidence type="ECO:0000256" key="3">
    <source>
        <dbReference type="ARBA" id="ARBA00022741"/>
    </source>
</evidence>